<evidence type="ECO:0000259" key="3">
    <source>
        <dbReference type="SMART" id="SM00822"/>
    </source>
</evidence>
<dbReference type="InterPro" id="IPR036291">
    <property type="entry name" value="NAD(P)-bd_dom_sf"/>
</dbReference>
<reference evidence="4 5" key="1">
    <citation type="submission" date="2019-02" db="EMBL/GenBank/DDBJ databases">
        <title>Deep-cultivation of Planctomycetes and their phenomic and genomic characterization uncovers novel biology.</title>
        <authorList>
            <person name="Wiegand S."/>
            <person name="Jogler M."/>
            <person name="Boedeker C."/>
            <person name="Pinto D."/>
            <person name="Vollmers J."/>
            <person name="Rivas-Marin E."/>
            <person name="Kohn T."/>
            <person name="Peeters S.H."/>
            <person name="Heuer A."/>
            <person name="Rast P."/>
            <person name="Oberbeckmann S."/>
            <person name="Bunk B."/>
            <person name="Jeske O."/>
            <person name="Meyerdierks A."/>
            <person name="Storesund J.E."/>
            <person name="Kallscheuer N."/>
            <person name="Luecker S."/>
            <person name="Lage O.M."/>
            <person name="Pohl T."/>
            <person name="Merkel B.J."/>
            <person name="Hornburger P."/>
            <person name="Mueller R.-W."/>
            <person name="Bruemmer F."/>
            <person name="Labrenz M."/>
            <person name="Spormann A.M."/>
            <person name="Op den Camp H."/>
            <person name="Overmann J."/>
            <person name="Amann R."/>
            <person name="Jetten M.S.M."/>
            <person name="Mascher T."/>
            <person name="Medema M.H."/>
            <person name="Devos D.P."/>
            <person name="Kaster A.-K."/>
            <person name="Ovreas L."/>
            <person name="Rohde M."/>
            <person name="Galperin M.Y."/>
            <person name="Jogler C."/>
        </authorList>
    </citation>
    <scope>NUCLEOTIDE SEQUENCE [LARGE SCALE GENOMIC DNA]</scope>
    <source>
        <strain evidence="4 5">ETA_A8</strain>
    </source>
</reference>
<evidence type="ECO:0000313" key="4">
    <source>
        <dbReference type="EMBL" id="QDU30510.1"/>
    </source>
</evidence>
<dbReference type="PROSITE" id="PS00061">
    <property type="entry name" value="ADH_SHORT"/>
    <property type="match status" value="1"/>
</dbReference>
<name>A0A517YJW2_9BACT</name>
<feature type="domain" description="Ketoreductase" evidence="3">
    <location>
        <begin position="15"/>
        <end position="155"/>
    </location>
</feature>
<dbReference type="OrthoDB" id="9803333at2"/>
<dbReference type="PANTHER" id="PTHR42760">
    <property type="entry name" value="SHORT-CHAIN DEHYDROGENASES/REDUCTASES FAMILY MEMBER"/>
    <property type="match status" value="1"/>
</dbReference>
<dbReference type="PRINTS" id="PR00081">
    <property type="entry name" value="GDHRDH"/>
</dbReference>
<evidence type="ECO:0000256" key="1">
    <source>
        <dbReference type="ARBA" id="ARBA00006484"/>
    </source>
</evidence>
<dbReference type="Pfam" id="PF13561">
    <property type="entry name" value="adh_short_C2"/>
    <property type="match status" value="1"/>
</dbReference>
<gene>
    <name evidence="4" type="primary">uxuB</name>
    <name evidence="4" type="ORF">ETAA8_56550</name>
</gene>
<evidence type="ECO:0000256" key="2">
    <source>
        <dbReference type="ARBA" id="ARBA00023002"/>
    </source>
</evidence>
<dbReference type="AlphaFoldDB" id="A0A517YJW2"/>
<dbReference type="InterPro" id="IPR002347">
    <property type="entry name" value="SDR_fam"/>
</dbReference>
<keyword evidence="2 4" id="KW-0560">Oxidoreductase</keyword>
<dbReference type="InterPro" id="IPR057326">
    <property type="entry name" value="KR_dom"/>
</dbReference>
<dbReference type="Proteomes" id="UP000315017">
    <property type="component" value="Chromosome"/>
</dbReference>
<protein>
    <submittedName>
        <fullName evidence="4">Putative oxidoreductase UxuB</fullName>
        <ecNumber evidence="4">1.-.-.-</ecNumber>
    </submittedName>
</protein>
<dbReference type="InterPro" id="IPR020904">
    <property type="entry name" value="Sc_DH/Rdtase_CS"/>
</dbReference>
<dbReference type="Gene3D" id="3.40.50.720">
    <property type="entry name" value="NAD(P)-binding Rossmann-like Domain"/>
    <property type="match status" value="1"/>
</dbReference>
<dbReference type="GO" id="GO:0016616">
    <property type="term" value="F:oxidoreductase activity, acting on the CH-OH group of donors, NAD or NADP as acceptor"/>
    <property type="evidence" value="ECO:0007669"/>
    <property type="project" value="UniProtKB-ARBA"/>
</dbReference>
<proteinExistence type="inferred from homology"/>
<dbReference type="SMART" id="SM00822">
    <property type="entry name" value="PKS_KR"/>
    <property type="match status" value="1"/>
</dbReference>
<sequence length="261" mass="27721">MASGFLEQLFGLNGQTAVVIGGTGVLGGALAEGLAQAGANVIVAGRSHERGAERVAAIEQAGGRGLYLEVNAEQRESVQQLLRSTLARFGKVDMLVNCAGTNSAVPYAEITDEQWNSVVTSQLFTTHLGCQIFAPQMAQQADGGSILNIGSVTSHLPLSRVFAYSAAKAAVINLTKNVAREYATQKVRVNAICPGFFPAEQNRKILDAQRVENIMRQTPMARFGEPKELVAAAILLLSRAGGSFITGEDLYVDGGFTSMRF</sequence>
<comment type="similarity">
    <text evidence="1">Belongs to the short-chain dehydrogenases/reductases (SDR) family.</text>
</comment>
<keyword evidence="5" id="KW-1185">Reference proteome</keyword>
<dbReference type="RefSeq" id="WP_145096104.1">
    <property type="nucleotide sequence ID" value="NZ_CP036274.1"/>
</dbReference>
<organism evidence="4 5">
    <name type="scientific">Anatilimnocola aggregata</name>
    <dbReference type="NCBI Taxonomy" id="2528021"/>
    <lineage>
        <taxon>Bacteria</taxon>
        <taxon>Pseudomonadati</taxon>
        <taxon>Planctomycetota</taxon>
        <taxon>Planctomycetia</taxon>
        <taxon>Pirellulales</taxon>
        <taxon>Pirellulaceae</taxon>
        <taxon>Anatilimnocola</taxon>
    </lineage>
</organism>
<dbReference type="PRINTS" id="PR00080">
    <property type="entry name" value="SDRFAMILY"/>
</dbReference>
<accession>A0A517YJW2</accession>
<dbReference type="KEGG" id="aagg:ETAA8_56550"/>
<dbReference type="EMBL" id="CP036274">
    <property type="protein sequence ID" value="QDU30510.1"/>
    <property type="molecule type" value="Genomic_DNA"/>
</dbReference>
<evidence type="ECO:0000313" key="5">
    <source>
        <dbReference type="Proteomes" id="UP000315017"/>
    </source>
</evidence>
<dbReference type="EC" id="1.-.-.-" evidence="4"/>
<dbReference type="PANTHER" id="PTHR42760:SF115">
    <property type="entry name" value="3-OXOACYL-[ACYL-CARRIER-PROTEIN] REDUCTASE FABG"/>
    <property type="match status" value="1"/>
</dbReference>
<dbReference type="FunFam" id="3.40.50.720:FF:000084">
    <property type="entry name" value="Short-chain dehydrogenase reductase"/>
    <property type="match status" value="1"/>
</dbReference>
<dbReference type="SUPFAM" id="SSF51735">
    <property type="entry name" value="NAD(P)-binding Rossmann-fold domains"/>
    <property type="match status" value="1"/>
</dbReference>